<dbReference type="Gene3D" id="3.40.50.720">
    <property type="entry name" value="NAD(P)-binding Rossmann-like Domain"/>
    <property type="match status" value="1"/>
</dbReference>
<dbReference type="Pfam" id="PF13489">
    <property type="entry name" value="Methyltransf_23"/>
    <property type="match status" value="1"/>
</dbReference>
<dbReference type="InterPro" id="IPR013691">
    <property type="entry name" value="MeTrfase_14"/>
</dbReference>
<sequence>KETVRPDLLYTNYFYRTGINDMMKRDLQDVVNYALNNTKTESNDIIVDIGANDCTMIGMFPKYLNRIAVEPAKNIDWKHVDESINIVNEFLSKEVILKETKGKKAKIVTATAMFYDFDNPNIAAKDIKGILDDNGVCVIQVSYLLDTIKDMNFYDVVHEHLEYYSLKSINYLMEKNGLTVIDASTNFVNGGSLRVLVTHKENCKEKSKRYKEILAEEEKWKLNESDTYVEYGKRIQNIIEKSKNLILNETQKGGKIIGLGASTKGNVLLQICGFDKKLLPCISDRNEDKVGLRTLGTDFEIISEAAARKMNPSYMLVIPWCFKEEILEREKAYIQNGGKMLFVMPYPYYVDKNGETKLE</sequence>
<feature type="non-terminal residue" evidence="2">
    <location>
        <position position="1"/>
    </location>
</feature>
<proteinExistence type="predicted"/>
<feature type="domain" description="C-methyltransferase" evidence="1">
    <location>
        <begin position="188"/>
        <end position="345"/>
    </location>
</feature>
<organism evidence="2">
    <name type="scientific">marine metagenome</name>
    <dbReference type="NCBI Taxonomy" id="408172"/>
    <lineage>
        <taxon>unclassified sequences</taxon>
        <taxon>metagenomes</taxon>
        <taxon>ecological metagenomes</taxon>
    </lineage>
</organism>
<gene>
    <name evidence="2" type="ORF">METZ01_LOCUS155250</name>
</gene>
<dbReference type="InterPro" id="IPR029063">
    <property type="entry name" value="SAM-dependent_MTases_sf"/>
</dbReference>
<dbReference type="Pfam" id="PF08484">
    <property type="entry name" value="Methyltransf_14"/>
    <property type="match status" value="1"/>
</dbReference>
<name>A0A382ALL9_9ZZZZ</name>
<dbReference type="AlphaFoldDB" id="A0A382ALL9"/>
<dbReference type="SUPFAM" id="SSF53335">
    <property type="entry name" value="S-adenosyl-L-methionine-dependent methyltransferases"/>
    <property type="match status" value="1"/>
</dbReference>
<dbReference type="EMBL" id="UINC01025911">
    <property type="protein sequence ID" value="SVB02396.1"/>
    <property type="molecule type" value="Genomic_DNA"/>
</dbReference>
<reference evidence="2" key="1">
    <citation type="submission" date="2018-05" db="EMBL/GenBank/DDBJ databases">
        <authorList>
            <person name="Lanie J.A."/>
            <person name="Ng W.-L."/>
            <person name="Kazmierczak K.M."/>
            <person name="Andrzejewski T.M."/>
            <person name="Davidsen T.M."/>
            <person name="Wayne K.J."/>
            <person name="Tettelin H."/>
            <person name="Glass J.I."/>
            <person name="Rusch D."/>
            <person name="Podicherti R."/>
            <person name="Tsui H.-C.T."/>
            <person name="Winkler M.E."/>
        </authorList>
    </citation>
    <scope>NUCLEOTIDE SEQUENCE</scope>
</reference>
<protein>
    <recommendedName>
        <fullName evidence="1">C-methyltransferase domain-containing protein</fullName>
    </recommendedName>
</protein>
<evidence type="ECO:0000313" key="2">
    <source>
        <dbReference type="EMBL" id="SVB02396.1"/>
    </source>
</evidence>
<accession>A0A382ALL9</accession>
<dbReference type="Gene3D" id="3.40.50.150">
    <property type="entry name" value="Vaccinia Virus protein VP39"/>
    <property type="match status" value="1"/>
</dbReference>
<evidence type="ECO:0000259" key="1">
    <source>
        <dbReference type="Pfam" id="PF08484"/>
    </source>
</evidence>